<evidence type="ECO:0000259" key="5">
    <source>
        <dbReference type="SMART" id="SM00906"/>
    </source>
</evidence>
<dbReference type="Pfam" id="PF12796">
    <property type="entry name" value="Ank_2"/>
    <property type="match status" value="2"/>
</dbReference>
<dbReference type="GO" id="GO:0003677">
    <property type="term" value="F:DNA binding"/>
    <property type="evidence" value="ECO:0007669"/>
    <property type="project" value="InterPro"/>
</dbReference>
<feature type="domain" description="Xylanolytic transcriptional activator regulatory" evidence="5">
    <location>
        <begin position="2482"/>
        <end position="2555"/>
    </location>
</feature>
<dbReference type="Gene3D" id="1.25.40.20">
    <property type="entry name" value="Ankyrin repeat-containing domain"/>
    <property type="match status" value="3"/>
</dbReference>
<dbReference type="PROSITE" id="PS50297">
    <property type="entry name" value="ANK_REP_REGION"/>
    <property type="match status" value="4"/>
</dbReference>
<accession>A0A0B7JSI7</accession>
<feature type="repeat" description="ANK" evidence="2">
    <location>
        <begin position="1095"/>
        <end position="1118"/>
    </location>
</feature>
<dbReference type="PROSITE" id="PS50088">
    <property type="entry name" value="ANK_REPEAT"/>
    <property type="match status" value="4"/>
</dbReference>
<dbReference type="InterPro" id="IPR007219">
    <property type="entry name" value="XnlR_reg_dom"/>
</dbReference>
<dbReference type="PANTHER" id="PTHR47425:SF2">
    <property type="entry name" value="FARB-RELATED"/>
    <property type="match status" value="1"/>
</dbReference>
<keyword evidence="2" id="KW-0040">ANK repeat</keyword>
<dbReference type="InterPro" id="IPR002110">
    <property type="entry name" value="Ankyrin_rpt"/>
</dbReference>
<proteinExistence type="predicted"/>
<dbReference type="GO" id="GO:0008270">
    <property type="term" value="F:zinc ion binding"/>
    <property type="evidence" value="ECO:0007669"/>
    <property type="project" value="InterPro"/>
</dbReference>
<feature type="signal peptide" evidence="4">
    <location>
        <begin position="1"/>
        <end position="23"/>
    </location>
</feature>
<dbReference type="EMBL" id="CDPU01000002">
    <property type="protein sequence ID" value="CEO45471.1"/>
    <property type="molecule type" value="Genomic_DNA"/>
</dbReference>
<name>A0A0B7JSI7_BIOOC</name>
<protein>
    <recommendedName>
        <fullName evidence="5">Xylanolytic transcriptional activator regulatory domain-containing protein</fullName>
    </recommendedName>
</protein>
<feature type="region of interest" description="Disordered" evidence="3">
    <location>
        <begin position="1011"/>
        <end position="1031"/>
    </location>
</feature>
<feature type="repeat" description="ANK" evidence="2">
    <location>
        <begin position="928"/>
        <end position="960"/>
    </location>
</feature>
<sequence>MGRQSHPPVALLKLLRVYLSTFGAPIIRCLHPWQREAGDMGLARHSSPPGVKEAYILENIGFPTKATSGIQIRIIASPDETDGIFLLSHTRYTTLTADDDLHEINTYPTAVFVLKGAIKLHRAGSYKIITEGDFIFVPEGTIRGYSADVPGTELLVFSTCPNDGHAILSPKQGRIQIADTLAADAVEPYLIKQDLRLCSVFGGFLTRPLLRQSNGLYQISVSIMESTTRYPERPFVDRWVCFTNVYHCFYVLEGQFKFKIKGDLEWTYADAGDAFFVPSRTFFIGDVASETARLILFANGEGVDEMVVKGGYSHQGPLPVTIGKWDGWDEARVKSAVKSAHLQAHSSSNEFPELHPKRSPFYLARDICFLEIWFDRRQTRKQNVIGAVVQPIMASQGRPELPAPLSGLVKYIHEHPEIPVSQILGPYHKHEGYLRALFAQDGQNPILDNPYVNTLPLFTEVSELVTTRARNPALETEEERSRYIMPLSDQKRRKDGSPAIVASLAEFQRNFSIFSEASLAEMDWSNVVAAGSSIVNCLLPIPEEYKVNKRKLRQYFHEVFCPASDVDLFLYGLTEEEAIEKIKAIEEAVRDTLLKDVTVVRTKYAITIASHYPTRHIQIVLRVYKSISEILTGFDIDAAGGAYDGAQVYVTPRALASFITQINHVDLTRRSPSYETRLAKYSNRNFEVYWPDLDRSRIDPTIYERSFKRTVGLARLLVLESLPTESARHTYQNERRRERGRPELDYDHWTWRENGDMKQDHENEVADWYPSDEVSSYHTFSIPYGRRFTAKAIERICYSQDILLNAEWNQKPEKRKVYLHRHPAFFGRAEDVIQDCCGCCPIPKTLEEKEVAEKDAKTCISGEVSFLTDDPGRQEIGSFNPVTEQDWTEMAYIGNTARLFQSIIDGDIQSIHTWLGQDGFDISRRDHTGRAPLHFAVNVSTTEVVQCLVDHGARLTARLADGRTALHLAAARGRVDMIKVLMEKSLENEEIAQDRKKFKRRRIDVAEQEVREDTSEDEIQNTRDDLDIKEDDNNSDAVVVGEGESDDYEFSVTTGSFAKINRIDPQGDETGMKEASEMGPDFYDIDIPAWDIPCSPLHLAVSGGHEDAVRTLCDYGADPLLPVQFRLNRVKTDVILTLALSLKLPTEKAKSMIRLLIELGALSSQADTDGITAFHRFVTNNSGDLLDVLVACDRSNVIRALKHIYIPDVRTISILHTAIDHDDPSLVLKLLNAGAKPDISFDMWLRAVKLSPMKHNLGTLRENKRLYRTTIQPLLYAVQAENHQAAIQLLESGADPNAMTPDSYRLLQGDEVYDVATGSTVLDVLDAKLLKIADSLDKAKRNEGSIASPRPPRTDKFLEQFPPNSYQHFYHRQALERQKWRFESPLRDQEHKQEMAMDQEEPDPEIQRLEKLASGLNDLREKLVFRGGQIFKDLHPDFKEFRTGRRGFRLNTPSSYRRSPSVESGKICFKGDKNFSSSKEDEYIELMEAAWDGNLDKIRSLTLRTDPDDNQPRLLISVQDDQYNCPFSLAFFRGHHEVAAAILDIVRSQWAPNEDSNQMSRRPRLRRRTRTPSYRGSGSPGRSEMELDSGDDLSQLGPIILSEDEDNMSVDEGLVQEPEPSTSDTTPMRILRQEWQMLHLVEGKWEPGLRSTLFESCVSGNDVAGLEFLLELARYWTSQKLPDDPVEEMVFYRDPTDKKEQDGIFTLSEAEFQTVLNQGNLELVNLVIRKIGAGLILDDLVRRSGENLEQKSEYYQGLTVYGKKRKDWSNIVPPGDRRRRRQRHLDLSKMDPHTADVGISPVIHAVRSGQIEILELLLSEAALQLYAEFARSDAAADNPKILHLLQSKAGFELTASEWLGASNHLILHHALLIPSLRRGEEVLKYLIQRYPDAVESRDSTGHTPLLIAARIGRISLAEILIRDGHADQTVCNSQGENILHLALQGPVESHRFCELTKLIDTRLLGDLFLQRKKLSANGTVPLHSWIAHICGYPSRDGDSDIFSEYGTYTPLRYRPADLVSLLQTLLEFSNDKVLESFNDVGDTCLHTAIKSRQFAIVRGLIQYNLGLVCRENAMGQTPLELANDLVIRATIKPPQPLMLSADYEDRFIMARSWRFETVPGLKARPPQTQHMPNISLEEKLAELGLSDDYSESVVSEALYLAGLRGNDRSETSSDLDAILAKKITLDFCKTSVQKNPGIPRILASVVAANDVARRVAELKSSSRGMGEEHTSMANAKLHQDIDAWNDWDGEDEYDENGNVDLTCTIVPHLRERSRSRGWRTSRSGQSDSQLWNVPSNGHRSLSSLPEDLYNIVELEDTEMKDDENLHIGQDDGLGFDLPHFIQPFPANISAGDLQYLQLKGVLALPPLAVQDAFIDAYIKHVQPRFHLISITDLYRMVNHRSEAGPEISLLLYDAVLYTAAAFVDLHFIQNAGYASRRVARKHLYDKTRLLYNIGYEKDHLVVVQSLLLLAGWYQTPSEHTDSWYWVGLAISTAQSIGLDKNQTDQIEPSIARTHLGRRVWWSCLMHDRLIALGLRYPSRLKEEDYDVDMLNETDFESDGLVEHGTARRSFLGQYINQLPQLASICIARAKLCVLIGEVLHEQYFILPCHDPSPDTTKRSILLSPRKKFHNFDSADLIYSDLCNWRRELPHSCHSNGHLKPAAGAEKMPVSLQGILLQMEFYTAVSALFRPYISQNFKNKTDLSIQDQISCRNRVRDAATKVTNLLTNLKQSDLYRYMPSTGVSITVSAAVVHLADVVGFPSFHHGNAVAYFQLCMVVLDRLREIYVEADYASNYLSNISKIATRSAYIA</sequence>
<dbReference type="SMART" id="SM00906">
    <property type="entry name" value="Fungal_trans"/>
    <property type="match status" value="1"/>
</dbReference>
<feature type="repeat" description="ANK" evidence="2">
    <location>
        <begin position="961"/>
        <end position="993"/>
    </location>
</feature>
<evidence type="ECO:0000256" key="2">
    <source>
        <dbReference type="PROSITE-ProRule" id="PRU00023"/>
    </source>
</evidence>
<dbReference type="InterPro" id="IPR014710">
    <property type="entry name" value="RmlC-like_jellyroll"/>
</dbReference>
<organism evidence="6">
    <name type="scientific">Bionectria ochroleuca</name>
    <name type="common">Gliocladium roseum</name>
    <dbReference type="NCBI Taxonomy" id="29856"/>
    <lineage>
        <taxon>Eukaryota</taxon>
        <taxon>Fungi</taxon>
        <taxon>Dikarya</taxon>
        <taxon>Ascomycota</taxon>
        <taxon>Pezizomycotina</taxon>
        <taxon>Sordariomycetes</taxon>
        <taxon>Hypocreomycetidae</taxon>
        <taxon>Hypocreales</taxon>
        <taxon>Bionectriaceae</taxon>
        <taxon>Clonostachys</taxon>
    </lineage>
</organism>
<feature type="repeat" description="ANK" evidence="2">
    <location>
        <begin position="1900"/>
        <end position="1924"/>
    </location>
</feature>
<dbReference type="Pfam" id="PF00023">
    <property type="entry name" value="Ank"/>
    <property type="match status" value="1"/>
</dbReference>
<dbReference type="PANTHER" id="PTHR47425">
    <property type="entry name" value="FARB-RELATED"/>
    <property type="match status" value="1"/>
</dbReference>
<reference evidence="6" key="1">
    <citation type="submission" date="2015-01" db="EMBL/GenBank/DDBJ databases">
        <authorList>
            <person name="Durling Mikael"/>
        </authorList>
    </citation>
    <scope>NUCLEOTIDE SEQUENCE</scope>
</reference>
<evidence type="ECO:0000256" key="3">
    <source>
        <dbReference type="SAM" id="MobiDB-lite"/>
    </source>
</evidence>
<keyword evidence="1" id="KW-0539">Nucleus</keyword>
<feature type="chain" id="PRO_5002117878" description="Xylanolytic transcriptional activator regulatory domain-containing protein" evidence="4">
    <location>
        <begin position="24"/>
        <end position="2809"/>
    </location>
</feature>
<feature type="compositionally biased region" description="Low complexity" evidence="3">
    <location>
        <begin position="1571"/>
        <end position="1582"/>
    </location>
</feature>
<feature type="compositionally biased region" description="Basic residues" evidence="3">
    <location>
        <begin position="1561"/>
        <end position="1570"/>
    </location>
</feature>
<keyword evidence="4" id="KW-0732">Signal</keyword>
<gene>
    <name evidence="6" type="ORF">BN869_000001526_1</name>
</gene>
<evidence type="ECO:0000313" key="6">
    <source>
        <dbReference type="EMBL" id="CEO45471.1"/>
    </source>
</evidence>
<dbReference type="InterPro" id="IPR036770">
    <property type="entry name" value="Ankyrin_rpt-contain_sf"/>
</dbReference>
<feature type="region of interest" description="Disordered" evidence="3">
    <location>
        <begin position="1553"/>
        <end position="1595"/>
    </location>
</feature>
<dbReference type="InterPro" id="IPR052761">
    <property type="entry name" value="Fungal_Detox/Toxin_TFs"/>
</dbReference>
<dbReference type="CDD" id="cd12148">
    <property type="entry name" value="fungal_TF_MHR"/>
    <property type="match status" value="1"/>
</dbReference>
<dbReference type="SUPFAM" id="SSF48403">
    <property type="entry name" value="Ankyrin repeat"/>
    <property type="match status" value="3"/>
</dbReference>
<evidence type="ECO:0000256" key="4">
    <source>
        <dbReference type="SAM" id="SignalP"/>
    </source>
</evidence>
<dbReference type="InterPro" id="IPR011051">
    <property type="entry name" value="RmlC_Cupin_sf"/>
</dbReference>
<dbReference type="SMART" id="SM00248">
    <property type="entry name" value="ANK"/>
    <property type="match status" value="10"/>
</dbReference>
<evidence type="ECO:0000256" key="1">
    <source>
        <dbReference type="ARBA" id="ARBA00023242"/>
    </source>
</evidence>
<dbReference type="Gene3D" id="2.60.120.10">
    <property type="entry name" value="Jelly Rolls"/>
    <property type="match status" value="2"/>
</dbReference>
<dbReference type="Pfam" id="PF04082">
    <property type="entry name" value="Fungal_trans"/>
    <property type="match status" value="1"/>
</dbReference>
<dbReference type="GO" id="GO:0006351">
    <property type="term" value="P:DNA-templated transcription"/>
    <property type="evidence" value="ECO:0007669"/>
    <property type="project" value="InterPro"/>
</dbReference>
<dbReference type="SUPFAM" id="SSF51182">
    <property type="entry name" value="RmlC-like cupins"/>
    <property type="match status" value="1"/>
</dbReference>